<accession>A0A2N3LDD6</accession>
<dbReference type="Pfam" id="PF10661">
    <property type="entry name" value="EssA"/>
    <property type="match status" value="1"/>
</dbReference>
<dbReference type="EMBL" id="PIQO01000031">
    <property type="protein sequence ID" value="PKR82670.1"/>
    <property type="molecule type" value="Genomic_DNA"/>
</dbReference>
<name>A0A2N3LDD6_9BACI</name>
<keyword evidence="3" id="KW-1003">Cell membrane</keyword>
<evidence type="ECO:0000256" key="1">
    <source>
        <dbReference type="ARBA" id="ARBA00004162"/>
    </source>
</evidence>
<organism evidence="10 11">
    <name type="scientific">Heyndrickxia camelliae</name>
    <dbReference type="NCBI Taxonomy" id="1707093"/>
    <lineage>
        <taxon>Bacteria</taxon>
        <taxon>Bacillati</taxon>
        <taxon>Bacillota</taxon>
        <taxon>Bacilli</taxon>
        <taxon>Bacillales</taxon>
        <taxon>Bacillaceae</taxon>
        <taxon>Heyndrickxia</taxon>
    </lineage>
</organism>
<dbReference type="GO" id="GO:0005886">
    <property type="term" value="C:plasma membrane"/>
    <property type="evidence" value="ECO:0007669"/>
    <property type="project" value="UniProtKB-SubCell"/>
</dbReference>
<comment type="similarity">
    <text evidence="2">Belongs to the EssA family.</text>
</comment>
<evidence type="ECO:0000313" key="10">
    <source>
        <dbReference type="EMBL" id="PKR82670.1"/>
    </source>
</evidence>
<feature type="region of interest" description="Disordered" evidence="7">
    <location>
        <begin position="43"/>
        <end position="62"/>
    </location>
</feature>
<feature type="chain" id="PRO_5014775098" evidence="9">
    <location>
        <begin position="29"/>
        <end position="171"/>
    </location>
</feature>
<evidence type="ECO:0000256" key="4">
    <source>
        <dbReference type="ARBA" id="ARBA00022692"/>
    </source>
</evidence>
<keyword evidence="11" id="KW-1185">Reference proteome</keyword>
<reference evidence="10 11" key="1">
    <citation type="submission" date="2017-11" db="EMBL/GenBank/DDBJ databases">
        <title>Bacillus camelliae sp. nov., isolated from pu'er tea.</title>
        <authorList>
            <person name="Niu L."/>
        </authorList>
    </citation>
    <scope>NUCLEOTIDE SEQUENCE [LARGE SCALE GENOMIC DNA]</scope>
    <source>
        <strain evidence="10 11">7578-1</strain>
    </source>
</reference>
<keyword evidence="6 8" id="KW-0472">Membrane</keyword>
<protein>
    <submittedName>
        <fullName evidence="10">Type VII secretion protein EssA</fullName>
    </submittedName>
</protein>
<dbReference type="InterPro" id="IPR018920">
    <property type="entry name" value="EssA/YueC"/>
</dbReference>
<feature type="signal peptide" evidence="9">
    <location>
        <begin position="1"/>
        <end position="28"/>
    </location>
</feature>
<gene>
    <name evidence="10" type="primary">essA</name>
    <name evidence="10" type="ORF">CWO92_23100</name>
</gene>
<dbReference type="OrthoDB" id="2366250at2"/>
<dbReference type="RefSeq" id="WP_101356553.1">
    <property type="nucleotide sequence ID" value="NZ_PIQO01000031.1"/>
</dbReference>
<keyword evidence="9" id="KW-0732">Signal</keyword>
<evidence type="ECO:0000256" key="6">
    <source>
        <dbReference type="ARBA" id="ARBA00023136"/>
    </source>
</evidence>
<sequence length="171" mass="19268">MKKLVKLYSMAVILIIGLLAFLSMPAYAANDLNHTGDLRLKTDRISQSKEERQKMDSTDNKETELDKIAPDLFKEQTRDAIQSKKKALENITKTVEEKLFVSPNNHYVTMKDTKKTLFPINYNVQTATDVNQDNNETPEGSSSMGKKAMASLFGLVLIICGGIFAMMRKMQ</sequence>
<evidence type="ECO:0000256" key="8">
    <source>
        <dbReference type="SAM" id="Phobius"/>
    </source>
</evidence>
<keyword evidence="5 8" id="KW-1133">Transmembrane helix</keyword>
<evidence type="ECO:0000256" key="9">
    <source>
        <dbReference type="SAM" id="SignalP"/>
    </source>
</evidence>
<evidence type="ECO:0000313" key="11">
    <source>
        <dbReference type="Proteomes" id="UP000233440"/>
    </source>
</evidence>
<dbReference type="Proteomes" id="UP000233440">
    <property type="component" value="Unassembled WGS sequence"/>
</dbReference>
<evidence type="ECO:0000256" key="7">
    <source>
        <dbReference type="SAM" id="MobiDB-lite"/>
    </source>
</evidence>
<evidence type="ECO:0000256" key="2">
    <source>
        <dbReference type="ARBA" id="ARBA00008570"/>
    </source>
</evidence>
<dbReference type="NCBIfam" id="TIGR03927">
    <property type="entry name" value="T7SS_EssA_Firm"/>
    <property type="match status" value="1"/>
</dbReference>
<feature type="transmembrane region" description="Helical" evidence="8">
    <location>
        <begin position="148"/>
        <end position="167"/>
    </location>
</feature>
<comment type="subcellular location">
    <subcellularLocation>
        <location evidence="1">Cell membrane</location>
        <topology evidence="1">Single-pass membrane protein</topology>
    </subcellularLocation>
</comment>
<proteinExistence type="inferred from homology"/>
<dbReference type="InterPro" id="IPR034026">
    <property type="entry name" value="EssA"/>
</dbReference>
<comment type="caution">
    <text evidence="10">The sequence shown here is derived from an EMBL/GenBank/DDBJ whole genome shotgun (WGS) entry which is preliminary data.</text>
</comment>
<dbReference type="AlphaFoldDB" id="A0A2N3LDD6"/>
<evidence type="ECO:0000256" key="5">
    <source>
        <dbReference type="ARBA" id="ARBA00022989"/>
    </source>
</evidence>
<evidence type="ECO:0000256" key="3">
    <source>
        <dbReference type="ARBA" id="ARBA00022475"/>
    </source>
</evidence>
<keyword evidence="4 8" id="KW-0812">Transmembrane</keyword>